<dbReference type="InterPro" id="IPR043502">
    <property type="entry name" value="DNA/RNA_pol_sf"/>
</dbReference>
<accession>A0A8K0D2J3</accession>
<dbReference type="Proteomes" id="UP000801492">
    <property type="component" value="Unassembled WGS sequence"/>
</dbReference>
<dbReference type="OrthoDB" id="6740364at2759"/>
<dbReference type="CDD" id="cd01647">
    <property type="entry name" value="RT_LTR"/>
    <property type="match status" value="1"/>
</dbReference>
<feature type="region of interest" description="Disordered" evidence="7">
    <location>
        <begin position="163"/>
        <end position="190"/>
    </location>
</feature>
<dbReference type="GO" id="GO:0003676">
    <property type="term" value="F:nucleic acid binding"/>
    <property type="evidence" value="ECO:0007669"/>
    <property type="project" value="InterPro"/>
</dbReference>
<dbReference type="PROSITE" id="PS50158">
    <property type="entry name" value="ZF_CCHC"/>
    <property type="match status" value="1"/>
</dbReference>
<dbReference type="GO" id="GO:0008270">
    <property type="term" value="F:zinc ion binding"/>
    <property type="evidence" value="ECO:0007669"/>
    <property type="project" value="UniProtKB-KW"/>
</dbReference>
<organism evidence="9 10">
    <name type="scientific">Ignelater luminosus</name>
    <name type="common">Cucubano</name>
    <name type="synonym">Pyrophorus luminosus</name>
    <dbReference type="NCBI Taxonomy" id="2038154"/>
    <lineage>
        <taxon>Eukaryota</taxon>
        <taxon>Metazoa</taxon>
        <taxon>Ecdysozoa</taxon>
        <taxon>Arthropoda</taxon>
        <taxon>Hexapoda</taxon>
        <taxon>Insecta</taxon>
        <taxon>Pterygota</taxon>
        <taxon>Neoptera</taxon>
        <taxon>Endopterygota</taxon>
        <taxon>Coleoptera</taxon>
        <taxon>Polyphaga</taxon>
        <taxon>Elateriformia</taxon>
        <taxon>Elateroidea</taxon>
        <taxon>Elateridae</taxon>
        <taxon>Agrypninae</taxon>
        <taxon>Pyrophorini</taxon>
        <taxon>Ignelater</taxon>
    </lineage>
</organism>
<keyword evidence="6" id="KW-0479">Metal-binding</keyword>
<dbReference type="PANTHER" id="PTHR37984">
    <property type="entry name" value="PROTEIN CBG26694"/>
    <property type="match status" value="1"/>
</dbReference>
<dbReference type="Gene3D" id="3.10.10.10">
    <property type="entry name" value="HIV Type 1 Reverse Transcriptase, subunit A, domain 1"/>
    <property type="match status" value="1"/>
</dbReference>
<dbReference type="InterPro" id="IPR050951">
    <property type="entry name" value="Retrovirus_Pol_polyprotein"/>
</dbReference>
<dbReference type="GO" id="GO:0004519">
    <property type="term" value="F:endonuclease activity"/>
    <property type="evidence" value="ECO:0007669"/>
    <property type="project" value="UniProtKB-KW"/>
</dbReference>
<keyword evidence="10" id="KW-1185">Reference proteome</keyword>
<reference evidence="9" key="1">
    <citation type="submission" date="2019-08" db="EMBL/GenBank/DDBJ databases">
        <title>The genome of the North American firefly Photinus pyralis.</title>
        <authorList>
            <consortium name="Photinus pyralis genome working group"/>
            <person name="Fallon T.R."/>
            <person name="Sander Lower S.E."/>
            <person name="Weng J.-K."/>
        </authorList>
    </citation>
    <scope>NUCLEOTIDE SEQUENCE</scope>
    <source>
        <strain evidence="9">TRF0915ILg1</strain>
        <tissue evidence="9">Whole body</tissue>
    </source>
</reference>
<keyword evidence="6" id="KW-0862">Zinc</keyword>
<dbReference type="FunFam" id="3.10.20.370:FF:000001">
    <property type="entry name" value="Retrovirus-related Pol polyprotein from transposon 17.6-like protein"/>
    <property type="match status" value="1"/>
</dbReference>
<keyword evidence="4" id="KW-0378">Hydrolase</keyword>
<keyword evidence="5" id="KW-0695">RNA-directed DNA polymerase</keyword>
<dbReference type="Pfam" id="PF17919">
    <property type="entry name" value="RT_RNaseH_2"/>
    <property type="match status" value="1"/>
</dbReference>
<keyword evidence="3" id="KW-0540">Nuclease</keyword>
<sequence>MALIGSIEPFNPSESDIISYMERMEQLFECNEVPKEKQVAMFLTLIGGEAYNVLKDLVDPVLPSTKTYKDLKEVLSNHYCPKKLVIAERYKFYGAQQDPSEDVKSFVAKDKFVCGLRSENIKRKLLTEEDLSWDKAFKIAVSMELAEGQVRAMGPEVDAVNKLGNSTFGNSSKQLREKQRPRRSNFSSEGKPCYRCTRKHDPESCPAKNWECYHCHKKGHTSRACRKPTVNVLVKEIEENGEPDEEDSLDLGFISEIQLENEKSLKVKLQIEGRLVDFEIDSGACKTVMHLLDYKKLFSRLKLYHVGYNLKVVTGESVKIIGEVKVTVACKNKIYCLPLVILDGSRKFMPLLGRNWLNVLKPNWKNLFHLSHVTHKDVKVVENKSEQQCTSGSEVKLARANSAEQSSNKRTHYITEIREKFAAVFSERSNSFIDKFKVELKIEEGTQPIFHRAYDMPYALKEKVDLELSKMVKAGILSKVSFSNWASPIVVVPKKNSDELRICVDFKKTLNRVLDSDHCVLPLPEDIFACLSGNEYFTVIDLKGAYQQLQISKMSRELLTINTHVGLFTYNRLTYGISAAPGIFQTVMDTMLSGWSADCEKAFEESKQLLSSDKLLVHYNPKLPIYLTCDSSGYGVGAILSHRLNGEDRPILFASSTLSQAEKKYSNLEREALALIFGLRKFHKYIFARKFVLITDHQPLQFIFARNKGIPVSAAARITLSNADGLSRLPMDGVTDVPDCLYSFNLINNVPLHNGDIVSALKKDNVLIKVVNMTISGWPNAIHDQQIKPYFKKRHELTVEQNCLLLGNKVVVPEALRNRILELFHEQHLGIVRTKMLLRSYCWWPGLNDDVEKFISSCEVCQPLCSWPPAPNNFFRTRLWNKGKIVKVYSHSTYLVLIENEVKFVHADSIRPRYNDVTYGGYSDSVSVTPVTMPTIKFTNSSNLNNKEDQGDKVVQDNINSPTKNVTTVVTIPTSVASSQNSNECSSQTSVVTRSGRASKPPARLDL</sequence>
<dbReference type="Gene3D" id="3.10.20.370">
    <property type="match status" value="1"/>
</dbReference>
<keyword evidence="2" id="KW-0808">Transferase</keyword>
<evidence type="ECO:0000256" key="6">
    <source>
        <dbReference type="PROSITE-ProRule" id="PRU00047"/>
    </source>
</evidence>
<gene>
    <name evidence="9" type="ORF">ILUMI_07937</name>
</gene>
<dbReference type="Gene3D" id="2.40.70.10">
    <property type="entry name" value="Acid Proteases"/>
    <property type="match status" value="1"/>
</dbReference>
<feature type="domain" description="CCHC-type" evidence="8">
    <location>
        <begin position="212"/>
        <end position="227"/>
    </location>
</feature>
<evidence type="ECO:0000313" key="10">
    <source>
        <dbReference type="Proteomes" id="UP000801492"/>
    </source>
</evidence>
<proteinExistence type="predicted"/>
<comment type="caution">
    <text evidence="9">The sequence shown here is derived from an EMBL/GenBank/DDBJ whole genome shotgun (WGS) entry which is preliminary data.</text>
</comment>
<keyword evidence="2" id="KW-0548">Nucleotidyltransferase</keyword>
<dbReference type="SUPFAM" id="SSF50630">
    <property type="entry name" value="Acid proteases"/>
    <property type="match status" value="1"/>
</dbReference>
<dbReference type="PANTHER" id="PTHR37984:SF13">
    <property type="entry name" value="RIBONUCLEASE H"/>
    <property type="match status" value="1"/>
</dbReference>
<dbReference type="InterPro" id="IPR041577">
    <property type="entry name" value="RT_RNaseH_2"/>
</dbReference>
<dbReference type="Gene3D" id="1.10.340.70">
    <property type="match status" value="1"/>
</dbReference>
<evidence type="ECO:0000256" key="5">
    <source>
        <dbReference type="ARBA" id="ARBA00022918"/>
    </source>
</evidence>
<dbReference type="GO" id="GO:0003964">
    <property type="term" value="F:RNA-directed DNA polymerase activity"/>
    <property type="evidence" value="ECO:0007669"/>
    <property type="project" value="UniProtKB-KW"/>
</dbReference>
<feature type="compositionally biased region" description="Polar residues" evidence="7">
    <location>
        <begin position="977"/>
        <end position="993"/>
    </location>
</feature>
<dbReference type="CDD" id="cd09274">
    <property type="entry name" value="RNase_HI_RT_Ty3"/>
    <property type="match status" value="1"/>
</dbReference>
<dbReference type="Pfam" id="PF17921">
    <property type="entry name" value="Integrase_H2C2"/>
    <property type="match status" value="1"/>
</dbReference>
<dbReference type="SUPFAM" id="SSF56672">
    <property type="entry name" value="DNA/RNA polymerases"/>
    <property type="match status" value="1"/>
</dbReference>
<dbReference type="FunFam" id="1.10.340.70:FF:000003">
    <property type="entry name" value="Protein CBG25708"/>
    <property type="match status" value="1"/>
</dbReference>
<evidence type="ECO:0000256" key="1">
    <source>
        <dbReference type="ARBA" id="ARBA00012493"/>
    </source>
</evidence>
<dbReference type="InterPro" id="IPR041588">
    <property type="entry name" value="Integrase_H2C2"/>
</dbReference>
<protein>
    <recommendedName>
        <fullName evidence="1">RNA-directed DNA polymerase</fullName>
        <ecNumber evidence="1">2.7.7.49</ecNumber>
    </recommendedName>
</protein>
<evidence type="ECO:0000256" key="4">
    <source>
        <dbReference type="ARBA" id="ARBA00022759"/>
    </source>
</evidence>
<evidence type="ECO:0000256" key="3">
    <source>
        <dbReference type="ARBA" id="ARBA00022722"/>
    </source>
</evidence>
<dbReference type="EC" id="2.7.7.49" evidence="1"/>
<evidence type="ECO:0000313" key="9">
    <source>
        <dbReference type="EMBL" id="KAF2898235.1"/>
    </source>
</evidence>
<keyword evidence="4" id="KW-0255">Endonuclease</keyword>
<dbReference type="InterPro" id="IPR021109">
    <property type="entry name" value="Peptidase_aspartic_dom_sf"/>
</dbReference>
<dbReference type="InterPro" id="IPR001878">
    <property type="entry name" value="Znf_CCHC"/>
</dbReference>
<dbReference type="EMBL" id="VTPC01003625">
    <property type="protein sequence ID" value="KAF2898235.1"/>
    <property type="molecule type" value="Genomic_DNA"/>
</dbReference>
<feature type="compositionally biased region" description="Polar residues" evidence="7">
    <location>
        <begin position="163"/>
        <end position="173"/>
    </location>
</feature>
<evidence type="ECO:0000256" key="7">
    <source>
        <dbReference type="SAM" id="MobiDB-lite"/>
    </source>
</evidence>
<name>A0A8K0D2J3_IGNLU</name>
<dbReference type="AlphaFoldDB" id="A0A8K0D2J3"/>
<keyword evidence="6" id="KW-0863">Zinc-finger</keyword>
<evidence type="ECO:0000259" key="8">
    <source>
        <dbReference type="PROSITE" id="PS50158"/>
    </source>
</evidence>
<evidence type="ECO:0000256" key="2">
    <source>
        <dbReference type="ARBA" id="ARBA00022695"/>
    </source>
</evidence>
<feature type="region of interest" description="Disordered" evidence="7">
    <location>
        <begin position="977"/>
        <end position="1007"/>
    </location>
</feature>